<keyword evidence="2" id="KW-1185">Reference proteome</keyword>
<dbReference type="EMBL" id="QRDW01000008">
    <property type="protein sequence ID" value="RED48033.1"/>
    <property type="molecule type" value="Genomic_DNA"/>
</dbReference>
<accession>A0A3D9HEY8</accession>
<gene>
    <name evidence="1" type="ORF">DFP90_10850</name>
</gene>
<organism evidence="1 2">
    <name type="scientific">Aestuariispira insulae</name>
    <dbReference type="NCBI Taxonomy" id="1461337"/>
    <lineage>
        <taxon>Bacteria</taxon>
        <taxon>Pseudomonadati</taxon>
        <taxon>Pseudomonadota</taxon>
        <taxon>Alphaproteobacteria</taxon>
        <taxon>Rhodospirillales</taxon>
        <taxon>Kiloniellaceae</taxon>
        <taxon>Aestuariispira</taxon>
    </lineage>
</organism>
<dbReference type="Proteomes" id="UP000256845">
    <property type="component" value="Unassembled WGS sequence"/>
</dbReference>
<dbReference type="AlphaFoldDB" id="A0A3D9HEY8"/>
<name>A0A3D9HEY8_9PROT</name>
<evidence type="ECO:0000313" key="1">
    <source>
        <dbReference type="EMBL" id="RED48033.1"/>
    </source>
</evidence>
<comment type="caution">
    <text evidence="1">The sequence shown here is derived from an EMBL/GenBank/DDBJ whole genome shotgun (WGS) entry which is preliminary data.</text>
</comment>
<dbReference type="RefSeq" id="WP_115937663.1">
    <property type="nucleotide sequence ID" value="NZ_QRDW01000008.1"/>
</dbReference>
<evidence type="ECO:0000313" key="2">
    <source>
        <dbReference type="Proteomes" id="UP000256845"/>
    </source>
</evidence>
<sequence>MSEAIVVDLNDGLTETVVEGVYGARLGRRLGRLWLDFYVDRCDPNTGKKRRVVVSRLAMDPSAVVQLAQTLVEMDLVIRKDQADESQDSGKRMN</sequence>
<proteinExistence type="predicted"/>
<reference evidence="1 2" key="1">
    <citation type="submission" date="2018-07" db="EMBL/GenBank/DDBJ databases">
        <title>Genomic Encyclopedia of Type Strains, Phase III (KMG-III): the genomes of soil and plant-associated and newly described type strains.</title>
        <authorList>
            <person name="Whitman W."/>
        </authorList>
    </citation>
    <scope>NUCLEOTIDE SEQUENCE [LARGE SCALE GENOMIC DNA]</scope>
    <source>
        <strain evidence="1 2">CECT 8488</strain>
    </source>
</reference>
<protein>
    <submittedName>
        <fullName evidence="1">Uncharacterized protein</fullName>
    </submittedName>
</protein>